<dbReference type="PANTHER" id="PTHR33991">
    <property type="entry name" value="DNA REPAIR PROTEIN RECO"/>
    <property type="match status" value="1"/>
</dbReference>
<dbReference type="GO" id="GO:0006310">
    <property type="term" value="P:DNA recombination"/>
    <property type="evidence" value="ECO:0007669"/>
    <property type="project" value="UniProtKB-UniRule"/>
</dbReference>
<dbReference type="InterPro" id="IPR012340">
    <property type="entry name" value="NA-bd_OB-fold"/>
</dbReference>
<name>A0A5C6B438_9BACT</name>
<dbReference type="Gene3D" id="2.40.50.140">
    <property type="entry name" value="Nucleic acid-binding proteins"/>
    <property type="match status" value="1"/>
</dbReference>
<evidence type="ECO:0000256" key="1">
    <source>
        <dbReference type="ARBA" id="ARBA00007452"/>
    </source>
</evidence>
<dbReference type="PANTHER" id="PTHR33991:SF1">
    <property type="entry name" value="DNA REPAIR PROTEIN RECO"/>
    <property type="match status" value="1"/>
</dbReference>
<dbReference type="HAMAP" id="MF_00201">
    <property type="entry name" value="RecO"/>
    <property type="match status" value="1"/>
</dbReference>
<accession>A0A5C6B438</accession>
<keyword evidence="3 7" id="KW-0227">DNA damage</keyword>
<evidence type="ECO:0000256" key="4">
    <source>
        <dbReference type="ARBA" id="ARBA00023172"/>
    </source>
</evidence>
<dbReference type="RefSeq" id="WP_231741844.1">
    <property type="nucleotide sequence ID" value="NZ_CP151726.1"/>
</dbReference>
<dbReference type="GO" id="GO:0043590">
    <property type="term" value="C:bacterial nucleoid"/>
    <property type="evidence" value="ECO:0007669"/>
    <property type="project" value="TreeGrafter"/>
</dbReference>
<evidence type="ECO:0000313" key="10">
    <source>
        <dbReference type="Proteomes" id="UP000320176"/>
    </source>
</evidence>
<comment type="caution">
    <text evidence="9">The sequence shown here is derived from an EMBL/GenBank/DDBJ whole genome shotgun (WGS) entry which is preliminary data.</text>
</comment>
<keyword evidence="5 7" id="KW-0234">DNA repair</keyword>
<comment type="function">
    <text evidence="7">Involved in DNA repair and RecF pathway recombination.</text>
</comment>
<dbReference type="InterPro" id="IPR037278">
    <property type="entry name" value="ARFGAP/RecO"/>
</dbReference>
<dbReference type="EMBL" id="SJPN01000002">
    <property type="protein sequence ID" value="TWU06046.1"/>
    <property type="molecule type" value="Genomic_DNA"/>
</dbReference>
<dbReference type="InterPro" id="IPR022572">
    <property type="entry name" value="DNA_rep/recomb_RecO_N"/>
</dbReference>
<dbReference type="SUPFAM" id="SSF57863">
    <property type="entry name" value="ArfGap/RecO-like zinc finger"/>
    <property type="match status" value="1"/>
</dbReference>
<evidence type="ECO:0000259" key="8">
    <source>
        <dbReference type="Pfam" id="PF11967"/>
    </source>
</evidence>
<dbReference type="SUPFAM" id="SSF50249">
    <property type="entry name" value="Nucleic acid-binding proteins"/>
    <property type="match status" value="1"/>
</dbReference>
<dbReference type="AlphaFoldDB" id="A0A5C6B438"/>
<keyword evidence="4 7" id="KW-0233">DNA recombination</keyword>
<evidence type="ECO:0000313" key="9">
    <source>
        <dbReference type="EMBL" id="TWU06046.1"/>
    </source>
</evidence>
<dbReference type="Gene3D" id="1.20.1440.120">
    <property type="entry name" value="Recombination protein O, C-terminal domain"/>
    <property type="match status" value="1"/>
</dbReference>
<evidence type="ECO:0000256" key="5">
    <source>
        <dbReference type="ARBA" id="ARBA00023204"/>
    </source>
</evidence>
<evidence type="ECO:0000256" key="3">
    <source>
        <dbReference type="ARBA" id="ARBA00022763"/>
    </source>
</evidence>
<dbReference type="InterPro" id="IPR003717">
    <property type="entry name" value="RecO"/>
</dbReference>
<reference evidence="9 10" key="1">
    <citation type="submission" date="2019-02" db="EMBL/GenBank/DDBJ databases">
        <title>Deep-cultivation of Planctomycetes and their phenomic and genomic characterization uncovers novel biology.</title>
        <authorList>
            <person name="Wiegand S."/>
            <person name="Jogler M."/>
            <person name="Boedeker C."/>
            <person name="Pinto D."/>
            <person name="Vollmers J."/>
            <person name="Rivas-Marin E."/>
            <person name="Kohn T."/>
            <person name="Peeters S.H."/>
            <person name="Heuer A."/>
            <person name="Rast P."/>
            <person name="Oberbeckmann S."/>
            <person name="Bunk B."/>
            <person name="Jeske O."/>
            <person name="Meyerdierks A."/>
            <person name="Storesund J.E."/>
            <person name="Kallscheuer N."/>
            <person name="Luecker S."/>
            <person name="Lage O.M."/>
            <person name="Pohl T."/>
            <person name="Merkel B.J."/>
            <person name="Hornburger P."/>
            <person name="Mueller R.-W."/>
            <person name="Bruemmer F."/>
            <person name="Labrenz M."/>
            <person name="Spormann A.M."/>
            <person name="Op Den Camp H."/>
            <person name="Overmann J."/>
            <person name="Amann R."/>
            <person name="Jetten M.S.M."/>
            <person name="Mascher T."/>
            <person name="Medema M.H."/>
            <person name="Devos D.P."/>
            <person name="Kaster A.-K."/>
            <person name="Ovreas L."/>
            <person name="Rohde M."/>
            <person name="Galperin M.Y."/>
            <person name="Jogler C."/>
        </authorList>
    </citation>
    <scope>NUCLEOTIDE SEQUENCE [LARGE SCALE GENOMIC DNA]</scope>
    <source>
        <strain evidence="9 10">Pla52n</strain>
    </source>
</reference>
<feature type="domain" description="DNA replication/recombination mediator RecO N-terminal" evidence="8">
    <location>
        <begin position="17"/>
        <end position="91"/>
    </location>
</feature>
<organism evidence="9 10">
    <name type="scientific">Stieleria varia</name>
    <dbReference type="NCBI Taxonomy" id="2528005"/>
    <lineage>
        <taxon>Bacteria</taxon>
        <taxon>Pseudomonadati</taxon>
        <taxon>Planctomycetota</taxon>
        <taxon>Planctomycetia</taxon>
        <taxon>Pirellulales</taxon>
        <taxon>Pirellulaceae</taxon>
        <taxon>Stieleria</taxon>
    </lineage>
</organism>
<evidence type="ECO:0000256" key="2">
    <source>
        <dbReference type="ARBA" id="ARBA00021310"/>
    </source>
</evidence>
<proteinExistence type="inferred from homology"/>
<comment type="similarity">
    <text evidence="1 7">Belongs to the RecO family.</text>
</comment>
<sequence>MVSNPSYNESKAVAAEQTTAIVLRTIEFSETSLIVTLLTRDFGRVSAIAKGARRPKSTFEGSLDLLAVCRVVLIRKSTDALDLLTEAKLHRRFRAAERSLDRVYAGYYIAEMLRLLTDDHDPHPDLYDLAINALAQIDGDGNVALAMLGFDIQALRLLGHSPELRRCTDCGDVVARESRMVFALLGGGVVCHRCRAKQNQTVSMRLESIDHLERLQSANVSLPIEVKPQVYGELRAVISRYIQTIVGTMPRMQRFLPTRLTTGD</sequence>
<dbReference type="NCBIfam" id="TIGR00613">
    <property type="entry name" value="reco"/>
    <property type="match status" value="1"/>
</dbReference>
<dbReference type="Pfam" id="PF02565">
    <property type="entry name" value="RecO_C"/>
    <property type="match status" value="1"/>
</dbReference>
<dbReference type="InterPro" id="IPR042242">
    <property type="entry name" value="RecO_C"/>
</dbReference>
<dbReference type="Proteomes" id="UP000320176">
    <property type="component" value="Unassembled WGS sequence"/>
</dbReference>
<keyword evidence="10" id="KW-1185">Reference proteome</keyword>
<dbReference type="GO" id="GO:0006302">
    <property type="term" value="P:double-strand break repair"/>
    <property type="evidence" value="ECO:0007669"/>
    <property type="project" value="TreeGrafter"/>
</dbReference>
<dbReference type="Pfam" id="PF11967">
    <property type="entry name" value="RecO_N"/>
    <property type="match status" value="1"/>
</dbReference>
<gene>
    <name evidence="7 9" type="primary">recO</name>
    <name evidence="9" type="ORF">Pla52n_17650</name>
</gene>
<protein>
    <recommendedName>
        <fullName evidence="2 7">DNA repair protein RecO</fullName>
    </recommendedName>
    <alternativeName>
        <fullName evidence="6 7">Recombination protein O</fullName>
    </alternativeName>
</protein>
<evidence type="ECO:0000256" key="6">
    <source>
        <dbReference type="ARBA" id="ARBA00033409"/>
    </source>
</evidence>
<evidence type="ECO:0000256" key="7">
    <source>
        <dbReference type="HAMAP-Rule" id="MF_00201"/>
    </source>
</evidence>